<feature type="transmembrane region" description="Helical" evidence="2">
    <location>
        <begin position="99"/>
        <end position="122"/>
    </location>
</feature>
<dbReference type="RefSeq" id="WP_121806017.1">
    <property type="nucleotide sequence ID" value="NZ_RDBE01000007.1"/>
</dbReference>
<keyword evidence="2" id="KW-1133">Transmembrane helix</keyword>
<dbReference type="Proteomes" id="UP000281708">
    <property type="component" value="Unassembled WGS sequence"/>
</dbReference>
<dbReference type="EMBL" id="RDBE01000007">
    <property type="protein sequence ID" value="RLV48913.1"/>
    <property type="molecule type" value="Genomic_DNA"/>
</dbReference>
<feature type="transmembrane region" description="Helical" evidence="2">
    <location>
        <begin position="70"/>
        <end position="93"/>
    </location>
</feature>
<evidence type="ECO:0000256" key="1">
    <source>
        <dbReference type="SAM" id="MobiDB-lite"/>
    </source>
</evidence>
<keyword evidence="2" id="KW-0812">Transmembrane</keyword>
<name>A0A3L8P255_9ACTN</name>
<feature type="transmembrane region" description="Helical" evidence="2">
    <location>
        <begin position="129"/>
        <end position="146"/>
    </location>
</feature>
<keyword evidence="2" id="KW-0472">Membrane</keyword>
<sequence length="147" mass="16405">MSQSSEPTRPRQRHLMDPEVLRRNYERAEAARQQALREGRTLDTTGETVYLTDRPDDGRKHMPIEQVRRIIIVALTVVTCFHLCVGLALAGILSGDRGAAIGLNAAAVLTGVFAVVSSLLVFRRPWLSWWLLLGPVPGLVGLWFSFR</sequence>
<proteinExistence type="predicted"/>
<organism evidence="3 4">
    <name type="scientific">Nocardioides mangrovicus</name>
    <dbReference type="NCBI Taxonomy" id="2478913"/>
    <lineage>
        <taxon>Bacteria</taxon>
        <taxon>Bacillati</taxon>
        <taxon>Actinomycetota</taxon>
        <taxon>Actinomycetes</taxon>
        <taxon>Propionibacteriales</taxon>
        <taxon>Nocardioidaceae</taxon>
        <taxon>Nocardioides</taxon>
    </lineage>
</organism>
<evidence type="ECO:0000313" key="4">
    <source>
        <dbReference type="Proteomes" id="UP000281708"/>
    </source>
</evidence>
<gene>
    <name evidence="3" type="ORF">D9V37_09960</name>
</gene>
<keyword evidence="4" id="KW-1185">Reference proteome</keyword>
<evidence type="ECO:0000313" key="3">
    <source>
        <dbReference type="EMBL" id="RLV48913.1"/>
    </source>
</evidence>
<comment type="caution">
    <text evidence="3">The sequence shown here is derived from an EMBL/GenBank/DDBJ whole genome shotgun (WGS) entry which is preliminary data.</text>
</comment>
<evidence type="ECO:0000256" key="2">
    <source>
        <dbReference type="SAM" id="Phobius"/>
    </source>
</evidence>
<dbReference type="AlphaFoldDB" id="A0A3L8P255"/>
<reference evidence="3 4" key="1">
    <citation type="submission" date="2018-10" db="EMBL/GenBank/DDBJ databases">
        <title>Marmoricola sp. 4Q3S-7 whole genome shotgun sequence.</title>
        <authorList>
            <person name="Li F."/>
        </authorList>
    </citation>
    <scope>NUCLEOTIDE SEQUENCE [LARGE SCALE GENOMIC DNA]</scope>
    <source>
        <strain evidence="3 4">4Q3S-7</strain>
    </source>
</reference>
<feature type="region of interest" description="Disordered" evidence="1">
    <location>
        <begin position="1"/>
        <end position="21"/>
    </location>
</feature>
<accession>A0A3L8P255</accession>
<protein>
    <submittedName>
        <fullName evidence="3">Uncharacterized protein</fullName>
    </submittedName>
</protein>